<organism evidence="1 2">
    <name type="scientific">Nepenthes gracilis</name>
    <name type="common">Slender pitcher plant</name>
    <dbReference type="NCBI Taxonomy" id="150966"/>
    <lineage>
        <taxon>Eukaryota</taxon>
        <taxon>Viridiplantae</taxon>
        <taxon>Streptophyta</taxon>
        <taxon>Embryophyta</taxon>
        <taxon>Tracheophyta</taxon>
        <taxon>Spermatophyta</taxon>
        <taxon>Magnoliopsida</taxon>
        <taxon>eudicotyledons</taxon>
        <taxon>Gunneridae</taxon>
        <taxon>Pentapetalae</taxon>
        <taxon>Caryophyllales</taxon>
        <taxon>Nepenthaceae</taxon>
        <taxon>Nepenthes</taxon>
    </lineage>
</organism>
<evidence type="ECO:0000313" key="2">
    <source>
        <dbReference type="Proteomes" id="UP001279734"/>
    </source>
</evidence>
<gene>
    <name evidence="1" type="ORF">Nepgr_013583</name>
</gene>
<accession>A0AAD3XNT2</accession>
<proteinExistence type="predicted"/>
<sequence length="151" mass="16950">MEISDPEPQTVNVEEPIAALVSIEYKILVLVSSLPNDSISTPPINSVQNSLIMEEWLKRCPLIIVEPQRRHLGLDFFSLEVLKSEEAPQLVLLPLETFEDLSVSSITPRFVVVYCPSPLLLCWRTPVVPSPESLLGPTSHEKFFTQKVLLT</sequence>
<dbReference type="EMBL" id="BSYO01000011">
    <property type="protein sequence ID" value="GMH11742.1"/>
    <property type="molecule type" value="Genomic_DNA"/>
</dbReference>
<comment type="caution">
    <text evidence="1">The sequence shown here is derived from an EMBL/GenBank/DDBJ whole genome shotgun (WGS) entry which is preliminary data.</text>
</comment>
<evidence type="ECO:0000313" key="1">
    <source>
        <dbReference type="EMBL" id="GMH11742.1"/>
    </source>
</evidence>
<protein>
    <submittedName>
        <fullName evidence="1">Uncharacterized protein</fullName>
    </submittedName>
</protein>
<dbReference type="Proteomes" id="UP001279734">
    <property type="component" value="Unassembled WGS sequence"/>
</dbReference>
<name>A0AAD3XNT2_NEPGR</name>
<keyword evidence="2" id="KW-1185">Reference proteome</keyword>
<dbReference type="AlphaFoldDB" id="A0AAD3XNT2"/>
<reference evidence="1" key="1">
    <citation type="submission" date="2023-05" db="EMBL/GenBank/DDBJ databases">
        <title>Nepenthes gracilis genome sequencing.</title>
        <authorList>
            <person name="Fukushima K."/>
        </authorList>
    </citation>
    <scope>NUCLEOTIDE SEQUENCE</scope>
    <source>
        <strain evidence="1">SING2019-196</strain>
    </source>
</reference>